<dbReference type="Proteomes" id="UP001174936">
    <property type="component" value="Unassembled WGS sequence"/>
</dbReference>
<dbReference type="AlphaFoldDB" id="A0AA40CLY5"/>
<keyword evidence="2" id="KW-1185">Reference proteome</keyword>
<sequence length="55" mass="6486">MPWNRSINCSRCIYPLLERHMRRDKHSRHTEFTSAGSETYRRTTSRVRSIGGCMG</sequence>
<evidence type="ECO:0000313" key="2">
    <source>
        <dbReference type="Proteomes" id="UP001174936"/>
    </source>
</evidence>
<dbReference type="EMBL" id="JAULSV010000006">
    <property type="protein sequence ID" value="KAK0641854.1"/>
    <property type="molecule type" value="Genomic_DNA"/>
</dbReference>
<organism evidence="1 2">
    <name type="scientific">Cercophora newfieldiana</name>
    <dbReference type="NCBI Taxonomy" id="92897"/>
    <lineage>
        <taxon>Eukaryota</taxon>
        <taxon>Fungi</taxon>
        <taxon>Dikarya</taxon>
        <taxon>Ascomycota</taxon>
        <taxon>Pezizomycotina</taxon>
        <taxon>Sordariomycetes</taxon>
        <taxon>Sordariomycetidae</taxon>
        <taxon>Sordariales</taxon>
        <taxon>Lasiosphaeriaceae</taxon>
        <taxon>Cercophora</taxon>
    </lineage>
</organism>
<protein>
    <submittedName>
        <fullName evidence="1">Uncharacterized protein</fullName>
    </submittedName>
</protein>
<reference evidence="1" key="1">
    <citation type="submission" date="2023-06" db="EMBL/GenBank/DDBJ databases">
        <title>Genome-scale phylogeny and comparative genomics of the fungal order Sordariales.</title>
        <authorList>
            <consortium name="Lawrence Berkeley National Laboratory"/>
            <person name="Hensen N."/>
            <person name="Bonometti L."/>
            <person name="Westerberg I."/>
            <person name="Brannstrom I.O."/>
            <person name="Guillou S."/>
            <person name="Cros-Aarteil S."/>
            <person name="Calhoun S."/>
            <person name="Haridas S."/>
            <person name="Kuo A."/>
            <person name="Mondo S."/>
            <person name="Pangilinan J."/>
            <person name="Riley R."/>
            <person name="Labutti K."/>
            <person name="Andreopoulos B."/>
            <person name="Lipzen A."/>
            <person name="Chen C."/>
            <person name="Yanf M."/>
            <person name="Daum C."/>
            <person name="Ng V."/>
            <person name="Clum A."/>
            <person name="Steindorff A."/>
            <person name="Ohm R."/>
            <person name="Martin F."/>
            <person name="Silar P."/>
            <person name="Natvig D."/>
            <person name="Lalanne C."/>
            <person name="Gautier V."/>
            <person name="Ament-Velasquez S.L."/>
            <person name="Kruys A."/>
            <person name="Hutchinson M.I."/>
            <person name="Powell A.J."/>
            <person name="Barry K."/>
            <person name="Miller A.N."/>
            <person name="Grigoriev I.V."/>
            <person name="Debuchy R."/>
            <person name="Gladieux P."/>
            <person name="Thoren M.H."/>
            <person name="Johannesson H."/>
        </authorList>
    </citation>
    <scope>NUCLEOTIDE SEQUENCE</scope>
    <source>
        <strain evidence="1">SMH2532-1</strain>
    </source>
</reference>
<proteinExistence type="predicted"/>
<gene>
    <name evidence="1" type="ORF">B0T16DRAFT_420647</name>
</gene>
<evidence type="ECO:0000313" key="1">
    <source>
        <dbReference type="EMBL" id="KAK0641854.1"/>
    </source>
</evidence>
<comment type="caution">
    <text evidence="1">The sequence shown here is derived from an EMBL/GenBank/DDBJ whole genome shotgun (WGS) entry which is preliminary data.</text>
</comment>
<name>A0AA40CLY5_9PEZI</name>
<accession>A0AA40CLY5</accession>